<comment type="caution">
    <text evidence="3">The sequence shown here is derived from an EMBL/GenBank/DDBJ whole genome shotgun (WGS) entry which is preliminary data.</text>
</comment>
<dbReference type="Pfam" id="PF00144">
    <property type="entry name" value="Beta-lactamase"/>
    <property type="match status" value="1"/>
</dbReference>
<dbReference type="Proteomes" id="UP001165283">
    <property type="component" value="Unassembled WGS sequence"/>
</dbReference>
<evidence type="ECO:0000259" key="2">
    <source>
        <dbReference type="Pfam" id="PF00144"/>
    </source>
</evidence>
<keyword evidence="4" id="KW-1185">Reference proteome</keyword>
<gene>
    <name evidence="3" type="ORF">KDL28_32575</name>
</gene>
<dbReference type="InterPro" id="IPR001466">
    <property type="entry name" value="Beta-lactam-related"/>
</dbReference>
<dbReference type="Gene3D" id="3.40.710.10">
    <property type="entry name" value="DD-peptidase/beta-lactamase superfamily"/>
    <property type="match status" value="1"/>
</dbReference>
<feature type="chain" id="PRO_5045172555" evidence="1">
    <location>
        <begin position="32"/>
        <end position="345"/>
    </location>
</feature>
<dbReference type="PANTHER" id="PTHR43283:SF7">
    <property type="entry name" value="BETA-LACTAMASE-RELATED DOMAIN-CONTAINING PROTEIN"/>
    <property type="match status" value="1"/>
</dbReference>
<feature type="domain" description="Beta-lactamase-related" evidence="2">
    <location>
        <begin position="83"/>
        <end position="336"/>
    </location>
</feature>
<dbReference type="EMBL" id="JAGSOV010000071">
    <property type="protein sequence ID" value="MCO1659808.1"/>
    <property type="molecule type" value="Genomic_DNA"/>
</dbReference>
<name>A0ABT1AA35_9PSEU</name>
<accession>A0ABT1AA35</accession>
<sequence length="345" mass="35600">MPVRSRTRRPSPVLVLAAVLAVLVGCSASTAVRPVGAGADLASRIEAFLRGDGTGRHDRVRAVIVDVGGQRRFVRGEPASRGAARSVTKSVMATLIGIAVDRGQIRGVDQTLGELLPEHAATMPAPLRAATLRQVLTMTAGIAGDDTLAARRPASSEDWVAHALALTPRSPPGDRFAYSTAGSHLLSAVLTRATGRSALDYAREALFAPLGITGPTWDADPQGRQKGGTGLALTAEEMLAIGRLYLAGGTHGGERLVSAGWIGEATRAHVATGGAQLPGYGYQWWVGTADGHPAFVAAGFGGQLIEVVPDLDLVVVVRSDVTHGPGAPPQDYAAMVDTVIAPALG</sequence>
<organism evidence="3 4">
    <name type="scientific">Pseudonocardia humida</name>
    <dbReference type="NCBI Taxonomy" id="2800819"/>
    <lineage>
        <taxon>Bacteria</taxon>
        <taxon>Bacillati</taxon>
        <taxon>Actinomycetota</taxon>
        <taxon>Actinomycetes</taxon>
        <taxon>Pseudonocardiales</taxon>
        <taxon>Pseudonocardiaceae</taxon>
        <taxon>Pseudonocardia</taxon>
    </lineage>
</organism>
<evidence type="ECO:0000313" key="3">
    <source>
        <dbReference type="EMBL" id="MCO1659808.1"/>
    </source>
</evidence>
<keyword evidence="1" id="KW-0732">Signal</keyword>
<evidence type="ECO:0000256" key="1">
    <source>
        <dbReference type="SAM" id="SignalP"/>
    </source>
</evidence>
<dbReference type="PROSITE" id="PS51257">
    <property type="entry name" value="PROKAR_LIPOPROTEIN"/>
    <property type="match status" value="1"/>
</dbReference>
<protein>
    <submittedName>
        <fullName evidence="3">Serine hydrolase</fullName>
    </submittedName>
</protein>
<reference evidence="3" key="1">
    <citation type="submission" date="2021-04" db="EMBL/GenBank/DDBJ databases">
        <title>Pseudonocardia sp. nov., isolated from sandy soil of mangrove forest.</title>
        <authorList>
            <person name="Zan Z."/>
            <person name="Huang R."/>
            <person name="Liu W."/>
        </authorList>
    </citation>
    <scope>NUCLEOTIDE SEQUENCE</scope>
    <source>
        <strain evidence="3">S2-4</strain>
    </source>
</reference>
<proteinExistence type="predicted"/>
<dbReference type="RefSeq" id="WP_252444847.1">
    <property type="nucleotide sequence ID" value="NZ_JAGSOV010000071.1"/>
</dbReference>
<dbReference type="InterPro" id="IPR050789">
    <property type="entry name" value="Diverse_Enzym_Activities"/>
</dbReference>
<dbReference type="PANTHER" id="PTHR43283">
    <property type="entry name" value="BETA-LACTAMASE-RELATED"/>
    <property type="match status" value="1"/>
</dbReference>
<dbReference type="SUPFAM" id="SSF56601">
    <property type="entry name" value="beta-lactamase/transpeptidase-like"/>
    <property type="match status" value="1"/>
</dbReference>
<dbReference type="GO" id="GO:0016787">
    <property type="term" value="F:hydrolase activity"/>
    <property type="evidence" value="ECO:0007669"/>
    <property type="project" value="UniProtKB-KW"/>
</dbReference>
<evidence type="ECO:0000313" key="4">
    <source>
        <dbReference type="Proteomes" id="UP001165283"/>
    </source>
</evidence>
<feature type="signal peptide" evidence="1">
    <location>
        <begin position="1"/>
        <end position="31"/>
    </location>
</feature>
<keyword evidence="3" id="KW-0378">Hydrolase</keyword>
<dbReference type="InterPro" id="IPR012338">
    <property type="entry name" value="Beta-lactam/transpept-like"/>
</dbReference>